<protein>
    <submittedName>
        <fullName evidence="1">Uncharacterized protein</fullName>
    </submittedName>
</protein>
<dbReference type="KEGG" id="csq:CSCA_4834"/>
<dbReference type="AlphaFoldDB" id="A0A0E3MBX8"/>
<sequence length="466" mass="55263">MGDDVLLENNKHKKILMYNEEKNLILASSICDNNENLRSILSLFKKSISKKGLDRIANIDIHTYKLLNTRDAVIEMKDNSSQEWFPKEHIGKKNIPCQLCGSKKSEDKFVIRNVINNNELQVGTSCIHKFEKMNNLLYGIPASQVSKLSKQNPKKLERIVEFNEKYPGGKSIFSDWKNKYNKFEIIFPKSYDDEFNNLLKRGRKVYNLYIDYKINDDEVQEFKSCLDNFDYLYSKCEKFYKDSKNNKYICTKKIVNLLKDNKLKGTISYIQEKGIITKDIAKYVYHIEFVQRFKNEIKDVVKKHNLKLEDLNDQFISFTYEYEKFAPILLENSLKDFTYKFSDIFYGINSFNPNYIFKELNIKNQYSNAYNFLAILDDILKETGYYFYINEELYGKQQIELNRKGFNSFSVLDLKYILNNFNKVLYLNRTKSTTILLSYVKSIHKWIDKSDKEKYDIGNIAEVWTK</sequence>
<dbReference type="Proteomes" id="UP000033115">
    <property type="component" value="Chromosome"/>
</dbReference>
<organism evidence="1 2">
    <name type="scientific">Clostridium scatologenes</name>
    <dbReference type="NCBI Taxonomy" id="1548"/>
    <lineage>
        <taxon>Bacteria</taxon>
        <taxon>Bacillati</taxon>
        <taxon>Bacillota</taxon>
        <taxon>Clostridia</taxon>
        <taxon>Eubacteriales</taxon>
        <taxon>Clostridiaceae</taxon>
        <taxon>Clostridium</taxon>
    </lineage>
</organism>
<evidence type="ECO:0000313" key="1">
    <source>
        <dbReference type="EMBL" id="AKA71959.1"/>
    </source>
</evidence>
<keyword evidence="2" id="KW-1185">Reference proteome</keyword>
<dbReference type="EMBL" id="CP009933">
    <property type="protein sequence ID" value="AKA71959.1"/>
    <property type="molecule type" value="Genomic_DNA"/>
</dbReference>
<gene>
    <name evidence="1" type="ORF">CSCA_4834</name>
</gene>
<evidence type="ECO:0000313" key="2">
    <source>
        <dbReference type="Proteomes" id="UP000033115"/>
    </source>
</evidence>
<name>A0A0E3MBX8_CLOSL</name>
<dbReference type="HOGENOM" id="CLU_586243_0_0_9"/>
<accession>A0A0E3MBX8</accession>
<proteinExistence type="predicted"/>
<reference evidence="1 2" key="1">
    <citation type="journal article" date="2015" name="J. Biotechnol.">
        <title>Complete genome sequence of a malodorant-producing acetogen, Clostridium scatologenes ATCC 25775(T).</title>
        <authorList>
            <person name="Zhu Z."/>
            <person name="Guo T."/>
            <person name="Zheng H."/>
            <person name="Song T."/>
            <person name="Ouyang P."/>
            <person name="Xie J."/>
        </authorList>
    </citation>
    <scope>NUCLEOTIDE SEQUENCE [LARGE SCALE GENOMIC DNA]</scope>
    <source>
        <strain evidence="1 2">ATCC 25775</strain>
    </source>
</reference>